<dbReference type="EMBL" id="FXWJ01000002">
    <property type="protein sequence ID" value="SMQ67017.1"/>
    <property type="molecule type" value="Genomic_DNA"/>
</dbReference>
<dbReference type="Proteomes" id="UP000194464">
    <property type="component" value="Unassembled WGS sequence"/>
</dbReference>
<protein>
    <recommendedName>
        <fullName evidence="5">Gram-positive cocci surface proteins LPxTG domain-containing protein</fullName>
    </recommendedName>
</protein>
<comment type="caution">
    <text evidence="3">The sequence shown here is derived from an EMBL/GenBank/DDBJ whole genome shotgun (WGS) entry which is preliminary data.</text>
</comment>
<evidence type="ECO:0000256" key="2">
    <source>
        <dbReference type="SAM" id="SignalP"/>
    </source>
</evidence>
<evidence type="ECO:0000313" key="4">
    <source>
        <dbReference type="Proteomes" id="UP000194464"/>
    </source>
</evidence>
<sequence>MPLSLQLAATALSATALGTTGPAIPLNAPAPAAVTASGSASPSVAEVGDCVGFALDVTGTQDGIAIEPITAALTGPYGGWLPVGSVADAVTVGSFSATWTGSEWSYDGDCVSVSAAGGYAWTLDNPNDPEGLDLIIHESSVVDVTEPAVVDPEDGKETELPVDDADEGGGTAIDVVADRSGGSVGTKRPQLAVTGANEELLIAGAAGGLLAIAAGVALAVRSRRSRARVEQAA</sequence>
<organism evidence="3 4">
    <name type="scientific">Plantibacter elymi</name>
    <name type="common">nom. nud.</name>
    <dbReference type="NCBI Taxonomy" id="199708"/>
    <lineage>
        <taxon>Bacteria</taxon>
        <taxon>Bacillati</taxon>
        <taxon>Actinomycetota</taxon>
        <taxon>Actinomycetes</taxon>
        <taxon>Micrococcales</taxon>
        <taxon>Microbacteriaceae</taxon>
        <taxon>Plantibacter</taxon>
    </lineage>
</organism>
<accession>A0ABY1RBJ1</accession>
<keyword evidence="4" id="KW-1185">Reference proteome</keyword>
<evidence type="ECO:0000313" key="3">
    <source>
        <dbReference type="EMBL" id="SMQ67017.1"/>
    </source>
</evidence>
<keyword evidence="1" id="KW-0812">Transmembrane</keyword>
<gene>
    <name evidence="3" type="ORF">SAMN06295909_1422</name>
</gene>
<feature type="chain" id="PRO_5045699439" description="Gram-positive cocci surface proteins LPxTG domain-containing protein" evidence="2">
    <location>
        <begin position="19"/>
        <end position="233"/>
    </location>
</feature>
<keyword evidence="1" id="KW-1133">Transmembrane helix</keyword>
<name>A0ABY1RBJ1_9MICO</name>
<evidence type="ECO:0000256" key="1">
    <source>
        <dbReference type="SAM" id="Phobius"/>
    </source>
</evidence>
<evidence type="ECO:0008006" key="5">
    <source>
        <dbReference type="Google" id="ProtNLM"/>
    </source>
</evidence>
<proteinExistence type="predicted"/>
<feature type="transmembrane region" description="Helical" evidence="1">
    <location>
        <begin position="200"/>
        <end position="220"/>
    </location>
</feature>
<keyword evidence="1" id="KW-0472">Membrane</keyword>
<keyword evidence="2" id="KW-0732">Signal</keyword>
<feature type="signal peptide" evidence="2">
    <location>
        <begin position="1"/>
        <end position="18"/>
    </location>
</feature>
<reference evidence="3 4" key="1">
    <citation type="submission" date="2017-04" db="EMBL/GenBank/DDBJ databases">
        <authorList>
            <person name="Varghese N."/>
            <person name="Submissions S."/>
        </authorList>
    </citation>
    <scope>NUCLEOTIDE SEQUENCE [LARGE SCALE GENOMIC DNA]</scope>
    <source>
        <strain evidence="3 4">VKM Ac-1784</strain>
    </source>
</reference>